<proteinExistence type="predicted"/>
<accession>A0A4V5LYI6</accession>
<protein>
    <recommendedName>
        <fullName evidence="3">KTSC domain-containing protein</fullName>
    </recommendedName>
</protein>
<organism evidence="1 2">
    <name type="scientific">Sphingobacterium alkalisoli</name>
    <dbReference type="NCBI Taxonomy" id="1874115"/>
    <lineage>
        <taxon>Bacteria</taxon>
        <taxon>Pseudomonadati</taxon>
        <taxon>Bacteroidota</taxon>
        <taxon>Sphingobacteriia</taxon>
        <taxon>Sphingobacteriales</taxon>
        <taxon>Sphingobacteriaceae</taxon>
        <taxon>Sphingobacterium</taxon>
    </lineage>
</organism>
<evidence type="ECO:0000313" key="1">
    <source>
        <dbReference type="EMBL" id="TJY66689.1"/>
    </source>
</evidence>
<gene>
    <name evidence="1" type="ORF">FAZ19_07155</name>
</gene>
<keyword evidence="2" id="KW-1185">Reference proteome</keyword>
<dbReference type="Proteomes" id="UP000309872">
    <property type="component" value="Unassembled WGS sequence"/>
</dbReference>
<evidence type="ECO:0008006" key="3">
    <source>
        <dbReference type="Google" id="ProtNLM"/>
    </source>
</evidence>
<dbReference type="EMBL" id="SUKA01000002">
    <property type="protein sequence ID" value="TJY66689.1"/>
    <property type="molecule type" value="Genomic_DNA"/>
</dbReference>
<evidence type="ECO:0000313" key="2">
    <source>
        <dbReference type="Proteomes" id="UP000309872"/>
    </source>
</evidence>
<reference evidence="1 2" key="1">
    <citation type="submission" date="2019-04" db="EMBL/GenBank/DDBJ databases">
        <title>Sphingobacterium olei sp. nov., isolated from oil-contaminated soil.</title>
        <authorList>
            <person name="Liu B."/>
        </authorList>
    </citation>
    <scope>NUCLEOTIDE SEQUENCE [LARGE SCALE GENOMIC DNA]</scope>
    <source>
        <strain evidence="1 2">Y3L14</strain>
    </source>
</reference>
<dbReference type="AlphaFoldDB" id="A0A4V5LYI6"/>
<dbReference type="RefSeq" id="WP_136820038.1">
    <property type="nucleotide sequence ID" value="NZ_BMJX01000002.1"/>
</dbReference>
<dbReference type="OrthoDB" id="7775479at2"/>
<sequence>MERYRNLGGDSAVLAYAIGSEFISVQFRGTAKIYTYSYRKAGRTHVDAMKKLASTGQGLNSYINKNVKFKYDR</sequence>
<name>A0A4V5LYI6_9SPHI</name>
<comment type="caution">
    <text evidence="1">The sequence shown here is derived from an EMBL/GenBank/DDBJ whole genome shotgun (WGS) entry which is preliminary data.</text>
</comment>